<dbReference type="InterPro" id="IPR036291">
    <property type="entry name" value="NAD(P)-bd_dom_sf"/>
</dbReference>
<gene>
    <name evidence="3" type="ORF">DWB85_10205</name>
</gene>
<name>A0A3L7E127_9GAMM</name>
<evidence type="ECO:0000256" key="1">
    <source>
        <dbReference type="ARBA" id="ARBA00006484"/>
    </source>
</evidence>
<organism evidence="3 4">
    <name type="scientific">Seongchinamella sediminis</name>
    <dbReference type="NCBI Taxonomy" id="2283635"/>
    <lineage>
        <taxon>Bacteria</taxon>
        <taxon>Pseudomonadati</taxon>
        <taxon>Pseudomonadota</taxon>
        <taxon>Gammaproteobacteria</taxon>
        <taxon>Cellvibrionales</taxon>
        <taxon>Halieaceae</taxon>
        <taxon>Seongchinamella</taxon>
    </lineage>
</organism>
<evidence type="ECO:0000256" key="2">
    <source>
        <dbReference type="ARBA" id="ARBA00023002"/>
    </source>
</evidence>
<accession>A0A3L7E127</accession>
<dbReference type="Pfam" id="PF13561">
    <property type="entry name" value="adh_short_C2"/>
    <property type="match status" value="1"/>
</dbReference>
<dbReference type="PRINTS" id="PR00081">
    <property type="entry name" value="GDHRDH"/>
</dbReference>
<dbReference type="EMBL" id="QRAN01000009">
    <property type="protein sequence ID" value="RLQ21951.1"/>
    <property type="molecule type" value="Genomic_DNA"/>
</dbReference>
<dbReference type="GO" id="GO:0016491">
    <property type="term" value="F:oxidoreductase activity"/>
    <property type="evidence" value="ECO:0007669"/>
    <property type="project" value="UniProtKB-KW"/>
</dbReference>
<dbReference type="PANTHER" id="PTHR24321">
    <property type="entry name" value="DEHYDROGENASES, SHORT CHAIN"/>
    <property type="match status" value="1"/>
</dbReference>
<evidence type="ECO:0000313" key="4">
    <source>
        <dbReference type="Proteomes" id="UP000265509"/>
    </source>
</evidence>
<keyword evidence="4" id="KW-1185">Reference proteome</keyword>
<comment type="caution">
    <text evidence="3">The sequence shown here is derived from an EMBL/GenBank/DDBJ whole genome shotgun (WGS) entry which is preliminary data.</text>
</comment>
<dbReference type="Proteomes" id="UP000265509">
    <property type="component" value="Unassembled WGS sequence"/>
</dbReference>
<dbReference type="Gene3D" id="3.40.50.720">
    <property type="entry name" value="NAD(P)-binding Rossmann-like Domain"/>
    <property type="match status" value="1"/>
</dbReference>
<dbReference type="PANTHER" id="PTHR24321:SF8">
    <property type="entry name" value="ESTRADIOL 17-BETA-DEHYDROGENASE 8-RELATED"/>
    <property type="match status" value="1"/>
</dbReference>
<comment type="similarity">
    <text evidence="1">Belongs to the short-chain dehydrogenases/reductases (SDR) family.</text>
</comment>
<sequence>MSAHSSGGSFTMGLYAMTGGATGIGAALKEQLLAAGHEVISVDIKEGDVIADLSTAEGREAAIAGIRERAPEGLEGFIACAGLPPVARPLSLIAQVNYFAVVATVEGVKDLVAMRRGTVLIVASNSAPMISREDPFVEACLAGDEAAACAHVETRDGQTAYGGSKRAITAWMRRNVVPYARAGVRMNAVAPGITQTPLSDQVMADDELGPAIQEFGKMVPWGGTAQPAQIANVMRFLLSEESDFVCGSVFFVDGGSDAMLRSDEF</sequence>
<dbReference type="InterPro" id="IPR002347">
    <property type="entry name" value="SDR_fam"/>
</dbReference>
<protein>
    <submittedName>
        <fullName evidence="3">SDR family oxidoreductase</fullName>
    </submittedName>
</protein>
<dbReference type="SUPFAM" id="SSF51735">
    <property type="entry name" value="NAD(P)-binding Rossmann-fold domains"/>
    <property type="match status" value="1"/>
</dbReference>
<keyword evidence="2" id="KW-0560">Oxidoreductase</keyword>
<evidence type="ECO:0000313" key="3">
    <source>
        <dbReference type="EMBL" id="RLQ21951.1"/>
    </source>
</evidence>
<proteinExistence type="inferred from homology"/>
<dbReference type="AlphaFoldDB" id="A0A3L7E127"/>
<reference evidence="3 4" key="1">
    <citation type="submission" date="2018-07" db="EMBL/GenBank/DDBJ databases">
        <title>Halioglobus sp. genome submission.</title>
        <authorList>
            <person name="Ye M.-Q."/>
            <person name="Du Z.-J."/>
        </authorList>
    </citation>
    <scope>NUCLEOTIDE SEQUENCE [LARGE SCALE GENOMIC DNA]</scope>
    <source>
        <strain evidence="3 4">U0301</strain>
    </source>
</reference>